<accession>A0A1Y1JE87</accession>
<dbReference type="Gene3D" id="3.40.50.300">
    <property type="entry name" value="P-loop containing nucleotide triphosphate hydrolases"/>
    <property type="match status" value="1"/>
</dbReference>
<evidence type="ECO:0000313" key="8">
    <source>
        <dbReference type="EMBL" id="GAW79635.1"/>
    </source>
</evidence>
<dbReference type="EMBL" id="BDQF01000006">
    <property type="protein sequence ID" value="GAW79635.1"/>
    <property type="molecule type" value="Genomic_DNA"/>
</dbReference>
<dbReference type="Proteomes" id="UP000195521">
    <property type="component" value="Unassembled WGS sequence"/>
</dbReference>
<dbReference type="Pfam" id="PF22042">
    <property type="entry name" value="EF-G_D2"/>
    <property type="match status" value="1"/>
</dbReference>
<evidence type="ECO:0000256" key="2">
    <source>
        <dbReference type="ARBA" id="ARBA00022540"/>
    </source>
</evidence>
<dbReference type="PROSITE" id="PS51722">
    <property type="entry name" value="G_TR_2"/>
    <property type="match status" value="1"/>
</dbReference>
<dbReference type="InterPro" id="IPR000795">
    <property type="entry name" value="T_Tr_GTP-bd_dom"/>
</dbReference>
<dbReference type="PANTHER" id="PTHR43381">
    <property type="entry name" value="TRANSLATION INITIATION FACTOR IF-2-RELATED"/>
    <property type="match status" value="1"/>
</dbReference>
<dbReference type="OrthoDB" id="361630at2759"/>
<dbReference type="GO" id="GO:0003743">
    <property type="term" value="F:translation initiation factor activity"/>
    <property type="evidence" value="ECO:0007669"/>
    <property type="project" value="UniProtKB-KW"/>
</dbReference>
<feature type="region of interest" description="Disordered" evidence="6">
    <location>
        <begin position="576"/>
        <end position="601"/>
    </location>
</feature>
<dbReference type="GO" id="GO:0005737">
    <property type="term" value="C:cytoplasm"/>
    <property type="evidence" value="ECO:0007669"/>
    <property type="project" value="TreeGrafter"/>
</dbReference>
<gene>
    <name evidence="8" type="ORF">PGO_050450</name>
</gene>
<keyword evidence="2 8" id="KW-0396">Initiation factor</keyword>
<evidence type="ECO:0000256" key="6">
    <source>
        <dbReference type="SAM" id="MobiDB-lite"/>
    </source>
</evidence>
<dbReference type="Gene3D" id="2.40.30.10">
    <property type="entry name" value="Translation factors"/>
    <property type="match status" value="2"/>
</dbReference>
<dbReference type="Gene3D" id="3.40.50.10050">
    <property type="entry name" value="Translation initiation factor IF- 2, domain 3"/>
    <property type="match status" value="1"/>
</dbReference>
<dbReference type="InterPro" id="IPR027417">
    <property type="entry name" value="P-loop_NTPase"/>
</dbReference>
<evidence type="ECO:0000259" key="7">
    <source>
        <dbReference type="PROSITE" id="PS51722"/>
    </source>
</evidence>
<protein>
    <submittedName>
        <fullName evidence="8">Translation initiation factor IF-2</fullName>
    </submittedName>
</protein>
<dbReference type="PANTHER" id="PTHR43381:SF5">
    <property type="entry name" value="TR-TYPE G DOMAIN-CONTAINING PROTEIN"/>
    <property type="match status" value="1"/>
</dbReference>
<evidence type="ECO:0000256" key="1">
    <source>
        <dbReference type="ARBA" id="ARBA00007733"/>
    </source>
</evidence>
<feature type="compositionally biased region" description="Acidic residues" evidence="6">
    <location>
        <begin position="591"/>
        <end position="601"/>
    </location>
</feature>
<evidence type="ECO:0000256" key="5">
    <source>
        <dbReference type="ARBA" id="ARBA00023134"/>
    </source>
</evidence>
<comment type="caution">
    <text evidence="8">The sequence shown here is derived from an EMBL/GenBank/DDBJ whole genome shotgun (WGS) entry which is preliminary data.</text>
</comment>
<dbReference type="NCBIfam" id="TIGR00231">
    <property type="entry name" value="small_GTP"/>
    <property type="match status" value="1"/>
</dbReference>
<keyword evidence="4" id="KW-0648">Protein biosynthesis</keyword>
<keyword evidence="3" id="KW-0547">Nucleotide-binding</keyword>
<dbReference type="FunFam" id="3.40.50.300:FF:000019">
    <property type="entry name" value="Translation initiation factor IF-2"/>
    <property type="match status" value="1"/>
</dbReference>
<feature type="region of interest" description="Disordered" evidence="6">
    <location>
        <begin position="262"/>
        <end position="282"/>
    </location>
</feature>
<organism evidence="8 9">
    <name type="scientific">Plasmodium gonderi</name>
    <dbReference type="NCBI Taxonomy" id="77519"/>
    <lineage>
        <taxon>Eukaryota</taxon>
        <taxon>Sar</taxon>
        <taxon>Alveolata</taxon>
        <taxon>Apicomplexa</taxon>
        <taxon>Aconoidasida</taxon>
        <taxon>Haemosporida</taxon>
        <taxon>Plasmodiidae</taxon>
        <taxon>Plasmodium</taxon>
        <taxon>Plasmodium (Plasmodium)</taxon>
    </lineage>
</organism>
<evidence type="ECO:0000256" key="4">
    <source>
        <dbReference type="ARBA" id="ARBA00022917"/>
    </source>
</evidence>
<dbReference type="Pfam" id="PF11987">
    <property type="entry name" value="IF-2"/>
    <property type="match status" value="1"/>
</dbReference>
<reference evidence="9" key="1">
    <citation type="submission" date="2017-04" db="EMBL/GenBank/DDBJ databases">
        <title>Plasmodium gonderi genome.</title>
        <authorList>
            <person name="Arisue N."/>
            <person name="Honma H."/>
            <person name="Kawai S."/>
            <person name="Tougan T."/>
            <person name="Tanabe K."/>
            <person name="Horii T."/>
        </authorList>
    </citation>
    <scope>NUCLEOTIDE SEQUENCE [LARGE SCALE GENOMIC DNA]</scope>
    <source>
        <strain evidence="9">ATCC 30045</strain>
    </source>
</reference>
<dbReference type="SUPFAM" id="SSF52156">
    <property type="entry name" value="Initiation factor IF2/eIF5b, domain 3"/>
    <property type="match status" value="1"/>
</dbReference>
<dbReference type="Pfam" id="PF00009">
    <property type="entry name" value="GTP_EFTU"/>
    <property type="match status" value="1"/>
</dbReference>
<feature type="compositionally biased region" description="Basic and acidic residues" evidence="6">
    <location>
        <begin position="1031"/>
        <end position="1047"/>
    </location>
</feature>
<dbReference type="GO" id="GO:0005525">
    <property type="term" value="F:GTP binding"/>
    <property type="evidence" value="ECO:0007669"/>
    <property type="project" value="UniProtKB-KW"/>
</dbReference>
<feature type="region of interest" description="Disordered" evidence="6">
    <location>
        <begin position="1007"/>
        <end position="1047"/>
    </location>
</feature>
<dbReference type="InterPro" id="IPR015760">
    <property type="entry name" value="TIF_IF2"/>
</dbReference>
<comment type="similarity">
    <text evidence="1">Belongs to the TRAFAC class translation factor GTPase superfamily. Classic translation factor GTPase family. IF-2 subfamily.</text>
</comment>
<evidence type="ECO:0000313" key="9">
    <source>
        <dbReference type="Proteomes" id="UP000195521"/>
    </source>
</evidence>
<dbReference type="GeneID" id="39746347"/>
<keyword evidence="5" id="KW-0342">GTP-binding</keyword>
<dbReference type="InterPro" id="IPR053905">
    <property type="entry name" value="EF-G-like_DII"/>
</dbReference>
<dbReference type="CDD" id="cd01887">
    <property type="entry name" value="IF2_eIF5B"/>
    <property type="match status" value="1"/>
</dbReference>
<dbReference type="InterPro" id="IPR023115">
    <property type="entry name" value="TIF_IF2_dom3"/>
</dbReference>
<feature type="domain" description="Tr-type G" evidence="7">
    <location>
        <begin position="715"/>
        <end position="893"/>
    </location>
</feature>
<evidence type="ECO:0000256" key="3">
    <source>
        <dbReference type="ARBA" id="ARBA00022741"/>
    </source>
</evidence>
<name>A0A1Y1JE87_PLAGO</name>
<dbReference type="GO" id="GO:0003924">
    <property type="term" value="F:GTPase activity"/>
    <property type="evidence" value="ECO:0007669"/>
    <property type="project" value="InterPro"/>
</dbReference>
<dbReference type="OMA" id="KIRQRCA"/>
<dbReference type="SUPFAM" id="SSF52540">
    <property type="entry name" value="P-loop containing nucleoside triphosphate hydrolases"/>
    <property type="match status" value="1"/>
</dbReference>
<dbReference type="InterPro" id="IPR005225">
    <property type="entry name" value="Small_GTP-bd"/>
</dbReference>
<dbReference type="RefSeq" id="XP_028542224.1">
    <property type="nucleotide sequence ID" value="XM_028686423.1"/>
</dbReference>
<proteinExistence type="inferred from homology"/>
<sequence>MKKMNMKKFEDPNFWIYENVLRNVAKNASFKITKSELRRKAGEKLNEIIEASKEFDKELKEINYQKCIPLCNPHQGRKVDVNKLPVNPFNERNKLIDLKQFLSKGSTGNVGIVSGMKNNRIQKGNIVKKNVLQKMEEKNVIKRNMIFTNIKKTKTEEIFKITSFFNEHANYYDTHLKEKYMNVFLNSLQEKGKNNLIEEDYYDSSPVLNIHKSNIIEKNYEQNPCISIASKHQLVANPQDSILHTLPCNKLVKNRTDASQRSSVDFRINDNNRSDNNVDNNNSLNDEVEIPFTYNKMFFKFDNRVHSYGNSTKYVEKAIRHEPREGYDLVQENFFQLRNCDTSDEGKKCVPLNKNFGMVEMNLNEDAVEYVNSDEHWDMLNLCDKSHHGSGELFDKKVVDVPPSIRGTTNFFANHSEYHAKNLDINLASSIRKIPNEKVISVDKSKSKGSKLEETLIQDKRKRTIKEKLHEMNNDGNPTSTNCSISNKINSFNIFEKMNKTSLYCDIQQSHDEGIGKTDTILSILQNLKEKKKNSHVTSTGFIGCDSVLFSRNGKNGTEESSTSVTSGVVSENGNIILGKGSDNKNANVETEAEEADEEEGLLARDASVAQAKLQSEGNDKNVAQVSRNKKIMNKGRGEPPLHEQEYIDSNNITVYSLSQHVCIEEEKIINLCKFILDNEYITKYTKLEKEVAELICEELGILNRLKYSNVNLKKRNPVVTILGHVDHGKTTLLDRFRNSNIAQNEIGGITQKLGAFEVLDKETNKKITFLDTPGHSVFKKIRQRCAQCTDLIILVISLDDGIMSETIECIQLAKKFNIPLIIAANKIDKFGSNLEKISKSLVAYDIITELEENGQVPIVPISAKENINIDKLQKCILHLSDSLNLMSDYGSLCSAYVLEKKIHPSKGKLLTVICKSGTLKVNSYILIGHVYTKIKQIYDCNDKLIKEAFPSEVVQIVSPISLSQDSNINYGDLIFEMSSLKSAQKIAKYKLKVEQYNLMNSYYEENQKGENKKEKKNKIMQPDGSSTCPRDIHLKSSTTEKQRENKITQDKTKNIKIVTENDVVTEIKLPQIQLIIKACDEGSIEAIIEGINEYNKKGKKEKYCDINNFIDRNYVKKNSLTGDIREDDKIFKKWEPFRIITKGVGSFNMNDLKYCNDMKPIFLIAFNIDIDRHIQYSIENNGAILRTHNIIYKLFEDIEHICNFYFDSLHLYEPVSKMVVNKTGYYTIKKNKTKKKRVLSVSIKEGSCNMKNYFTVSRNKNIIHKRLTVLSMQKNKQSTTELAKDCTINSIIFNTPSDDFEVGDEIVAYKKVDRAPLFNRVKTFDLSS</sequence>
<dbReference type="InterPro" id="IPR036925">
    <property type="entry name" value="TIF_IF2_dom3_sf"/>
</dbReference>
<keyword evidence="9" id="KW-1185">Reference proteome</keyword>